<gene>
    <name evidence="2" type="ORF">ANN_07044</name>
</gene>
<evidence type="ECO:0000256" key="1">
    <source>
        <dbReference type="SAM" id="MobiDB-lite"/>
    </source>
</evidence>
<name>A0ABQ8TF60_PERAM</name>
<comment type="caution">
    <text evidence="2">The sequence shown here is derived from an EMBL/GenBank/DDBJ whole genome shotgun (WGS) entry which is preliminary data.</text>
</comment>
<accession>A0ABQ8TF60</accession>
<organism evidence="2 3">
    <name type="scientific">Periplaneta americana</name>
    <name type="common">American cockroach</name>
    <name type="synonym">Blatta americana</name>
    <dbReference type="NCBI Taxonomy" id="6978"/>
    <lineage>
        <taxon>Eukaryota</taxon>
        <taxon>Metazoa</taxon>
        <taxon>Ecdysozoa</taxon>
        <taxon>Arthropoda</taxon>
        <taxon>Hexapoda</taxon>
        <taxon>Insecta</taxon>
        <taxon>Pterygota</taxon>
        <taxon>Neoptera</taxon>
        <taxon>Polyneoptera</taxon>
        <taxon>Dictyoptera</taxon>
        <taxon>Blattodea</taxon>
        <taxon>Blattoidea</taxon>
        <taxon>Blattidae</taxon>
        <taxon>Blattinae</taxon>
        <taxon>Periplaneta</taxon>
    </lineage>
</organism>
<proteinExistence type="predicted"/>
<dbReference type="EMBL" id="JAJSOF020000011">
    <property type="protein sequence ID" value="KAJ4445243.1"/>
    <property type="molecule type" value="Genomic_DNA"/>
</dbReference>
<feature type="region of interest" description="Disordered" evidence="1">
    <location>
        <begin position="74"/>
        <end position="100"/>
    </location>
</feature>
<dbReference type="Proteomes" id="UP001148838">
    <property type="component" value="Unassembled WGS sequence"/>
</dbReference>
<evidence type="ECO:0000313" key="3">
    <source>
        <dbReference type="Proteomes" id="UP001148838"/>
    </source>
</evidence>
<reference evidence="2 3" key="1">
    <citation type="journal article" date="2022" name="Allergy">
        <title>Genome assembly and annotation of Periplaneta americana reveal a comprehensive cockroach allergen profile.</title>
        <authorList>
            <person name="Wang L."/>
            <person name="Xiong Q."/>
            <person name="Saelim N."/>
            <person name="Wang L."/>
            <person name="Nong W."/>
            <person name="Wan A.T."/>
            <person name="Shi M."/>
            <person name="Liu X."/>
            <person name="Cao Q."/>
            <person name="Hui J.H.L."/>
            <person name="Sookrung N."/>
            <person name="Leung T.F."/>
            <person name="Tungtrongchitr A."/>
            <person name="Tsui S.K.W."/>
        </authorList>
    </citation>
    <scope>NUCLEOTIDE SEQUENCE [LARGE SCALE GENOMIC DNA]</scope>
    <source>
        <strain evidence="2">PWHHKU_190912</strain>
    </source>
</reference>
<sequence length="316" mass="36790">MADLCEGGSEPPGSLRHKDLRVYTHKTRNGRETTHGLDVQCEGKSELQIPIDFDDIISFFCEESTKEMFIIHNRRRRRRRRPPRGLGHELGRRAPGADPRGALSVTRIGQVVGRIMQRAQWGRNRKLWRRYQRVVSVADLWRYQWQYKEPRRIDNTDYCGVYTSFTTYGSNLVFLFLNYNFLLPLLHRCKSRFVNVEHSICCDTILIDSFFQQSRAVASWSKASCLGLALRNARCSESSCGKKFSHEISVSVWDRCPPSIVMQLGSYDRPYSCMYRNSLCGAIYRFSVRETSFPTRLTAVRSSEREVLRMPYDNEN</sequence>
<keyword evidence="3" id="KW-1185">Reference proteome</keyword>
<evidence type="ECO:0000313" key="2">
    <source>
        <dbReference type="EMBL" id="KAJ4445243.1"/>
    </source>
</evidence>
<feature type="compositionally biased region" description="Basic residues" evidence="1">
    <location>
        <begin position="74"/>
        <end position="83"/>
    </location>
</feature>
<protein>
    <submittedName>
        <fullName evidence="2">Uncharacterized protein</fullName>
    </submittedName>
</protein>